<dbReference type="KEGG" id="mflg:ABS361_13480"/>
<gene>
    <name evidence="7" type="ORF">ABS361_13480</name>
</gene>
<keyword evidence="4 7" id="KW-0808">Transferase</keyword>
<keyword evidence="3 7" id="KW-0328">Glycosyltransferase</keyword>
<dbReference type="GO" id="GO:0016757">
    <property type="term" value="F:glycosyltransferase activity"/>
    <property type="evidence" value="ECO:0007669"/>
    <property type="project" value="UniProtKB-KW"/>
</dbReference>
<evidence type="ECO:0000313" key="7">
    <source>
        <dbReference type="EMBL" id="XBY43113.1"/>
    </source>
</evidence>
<dbReference type="EMBL" id="CP158568">
    <property type="protein sequence ID" value="XBY43113.1"/>
    <property type="molecule type" value="Genomic_DNA"/>
</dbReference>
<dbReference type="InterPro" id="IPR029044">
    <property type="entry name" value="Nucleotide-diphossugar_trans"/>
</dbReference>
<dbReference type="EC" id="2.4.-.-" evidence="7"/>
<dbReference type="SUPFAM" id="SSF53448">
    <property type="entry name" value="Nucleotide-diphospho-sugar transferases"/>
    <property type="match status" value="1"/>
</dbReference>
<evidence type="ECO:0000256" key="3">
    <source>
        <dbReference type="ARBA" id="ARBA00022676"/>
    </source>
</evidence>
<name>A0AAU7X5A0_9HYPH</name>
<dbReference type="PANTHER" id="PTHR43646">
    <property type="entry name" value="GLYCOSYLTRANSFERASE"/>
    <property type="match status" value="1"/>
</dbReference>
<reference evidence="7" key="1">
    <citation type="submission" date="2024-06" db="EMBL/GenBank/DDBJ databases">
        <title>Methylostella associata gen. nov., sp. nov., a novel Ancalomicrobiaceae-affiliated facultatively methylotrophic bacteria that feed on methanotrophs of the genus Methylococcus.</title>
        <authorList>
            <person name="Saltykova V."/>
            <person name="Danilova O.V."/>
            <person name="Oshkin I.Y."/>
            <person name="Belova S.E."/>
            <person name="Pimenov N.V."/>
            <person name="Dedysh S.N."/>
        </authorList>
    </citation>
    <scope>NUCLEOTIDE SEQUENCE</scope>
    <source>
        <strain evidence="7">S20</strain>
    </source>
</reference>
<keyword evidence="5" id="KW-0472">Membrane</keyword>
<evidence type="ECO:0000256" key="5">
    <source>
        <dbReference type="ARBA" id="ARBA00023136"/>
    </source>
</evidence>
<accession>A0AAU7X5A0</accession>
<keyword evidence="2" id="KW-1003">Cell membrane</keyword>
<dbReference type="PANTHER" id="PTHR43646:SF2">
    <property type="entry name" value="GLYCOSYLTRANSFERASE 2-LIKE DOMAIN-CONTAINING PROTEIN"/>
    <property type="match status" value="1"/>
</dbReference>
<protein>
    <submittedName>
        <fullName evidence="7">Glycosyltransferase</fullName>
        <ecNumber evidence="7">2.4.-.-</ecNumber>
    </submittedName>
</protein>
<dbReference type="AlphaFoldDB" id="A0AAU7X5A0"/>
<dbReference type="Gene3D" id="3.90.550.10">
    <property type="entry name" value="Spore Coat Polysaccharide Biosynthesis Protein SpsA, Chain A"/>
    <property type="match status" value="1"/>
</dbReference>
<sequence>MLSVVIPTYDSEEGLARTLAALVPAAAEGIVREVVVADGGSTDGTRVVAEAAGCTVVIAARDWGTLATAGAEAARRGPWLMILSPGVILEGDWFREVAGFIERAERGGRAERQAATFQLVFDEYGWRPRVVERAIRVVGRLLGRPVRDQALVVSRRHWDRIRGAATPRSHGELVRRIARRSIQKLRANAVVLTRPGSADVVPSFREVLAMLGDGLGLPVRSRWL</sequence>
<evidence type="ECO:0000256" key="2">
    <source>
        <dbReference type="ARBA" id="ARBA00022475"/>
    </source>
</evidence>
<feature type="domain" description="Glycosyltransferase 2-like" evidence="6">
    <location>
        <begin position="3"/>
        <end position="106"/>
    </location>
</feature>
<evidence type="ECO:0000256" key="1">
    <source>
        <dbReference type="ARBA" id="ARBA00004236"/>
    </source>
</evidence>
<comment type="subcellular location">
    <subcellularLocation>
        <location evidence="1">Cell membrane</location>
    </subcellularLocation>
</comment>
<evidence type="ECO:0000259" key="6">
    <source>
        <dbReference type="Pfam" id="PF00535"/>
    </source>
</evidence>
<dbReference type="InterPro" id="IPR001173">
    <property type="entry name" value="Glyco_trans_2-like"/>
</dbReference>
<evidence type="ECO:0000256" key="4">
    <source>
        <dbReference type="ARBA" id="ARBA00022679"/>
    </source>
</evidence>
<organism evidence="7">
    <name type="scientific">Methyloraptor flagellatus</name>
    <dbReference type="NCBI Taxonomy" id="3162530"/>
    <lineage>
        <taxon>Bacteria</taxon>
        <taxon>Pseudomonadati</taxon>
        <taxon>Pseudomonadota</taxon>
        <taxon>Alphaproteobacteria</taxon>
        <taxon>Hyphomicrobiales</taxon>
        <taxon>Ancalomicrobiaceae</taxon>
        <taxon>Methyloraptor</taxon>
    </lineage>
</organism>
<proteinExistence type="predicted"/>
<dbReference type="GO" id="GO:0005886">
    <property type="term" value="C:plasma membrane"/>
    <property type="evidence" value="ECO:0007669"/>
    <property type="project" value="UniProtKB-SubCell"/>
</dbReference>
<dbReference type="Pfam" id="PF00535">
    <property type="entry name" value="Glycos_transf_2"/>
    <property type="match status" value="1"/>
</dbReference>
<dbReference type="RefSeq" id="WP_407048215.1">
    <property type="nucleotide sequence ID" value="NZ_CP158568.1"/>
</dbReference>